<sequence length="106" mass="11918">MPGFSMISTKLATFSVYEAQTTKGEDLNTYQGLANQSRNRKQTTTGAANLREQTTEANDGSQNQRRKQSGESMRRLEKQRANEAERRKPSGAGTRLDAPPGRRRRM</sequence>
<protein>
    <submittedName>
        <fullName evidence="2">Uncharacterized protein</fullName>
    </submittedName>
</protein>
<feature type="compositionally biased region" description="Basic and acidic residues" evidence="1">
    <location>
        <begin position="68"/>
        <end position="88"/>
    </location>
</feature>
<gene>
    <name evidence="2" type="ORF">HID58_072741</name>
</gene>
<organism evidence="2 3">
    <name type="scientific">Brassica napus</name>
    <name type="common">Rape</name>
    <dbReference type="NCBI Taxonomy" id="3708"/>
    <lineage>
        <taxon>Eukaryota</taxon>
        <taxon>Viridiplantae</taxon>
        <taxon>Streptophyta</taxon>
        <taxon>Embryophyta</taxon>
        <taxon>Tracheophyta</taxon>
        <taxon>Spermatophyta</taxon>
        <taxon>Magnoliopsida</taxon>
        <taxon>eudicotyledons</taxon>
        <taxon>Gunneridae</taxon>
        <taxon>Pentapetalae</taxon>
        <taxon>rosids</taxon>
        <taxon>malvids</taxon>
        <taxon>Brassicales</taxon>
        <taxon>Brassicaceae</taxon>
        <taxon>Brassiceae</taxon>
        <taxon>Brassica</taxon>
    </lineage>
</organism>
<keyword evidence="3" id="KW-1185">Reference proteome</keyword>
<evidence type="ECO:0000313" key="3">
    <source>
        <dbReference type="Proteomes" id="UP000824890"/>
    </source>
</evidence>
<evidence type="ECO:0000256" key="1">
    <source>
        <dbReference type="SAM" id="MobiDB-lite"/>
    </source>
</evidence>
<proteinExistence type="predicted"/>
<feature type="compositionally biased region" description="Polar residues" evidence="1">
    <location>
        <begin position="21"/>
        <end position="63"/>
    </location>
</feature>
<accession>A0ABQ7Z5H5</accession>
<name>A0ABQ7Z5H5_BRANA</name>
<dbReference type="EMBL" id="JAGKQM010000016">
    <property type="protein sequence ID" value="KAH0875379.1"/>
    <property type="molecule type" value="Genomic_DNA"/>
</dbReference>
<reference evidence="2 3" key="1">
    <citation type="submission" date="2021-05" db="EMBL/GenBank/DDBJ databases">
        <title>Genome Assembly of Synthetic Allotetraploid Brassica napus Reveals Homoeologous Exchanges between Subgenomes.</title>
        <authorList>
            <person name="Davis J.T."/>
        </authorList>
    </citation>
    <scope>NUCLEOTIDE SEQUENCE [LARGE SCALE GENOMIC DNA]</scope>
    <source>
        <strain evidence="3">cv. Da-Ae</strain>
        <tissue evidence="2">Seedling</tissue>
    </source>
</reference>
<evidence type="ECO:0000313" key="2">
    <source>
        <dbReference type="EMBL" id="KAH0875379.1"/>
    </source>
</evidence>
<comment type="caution">
    <text evidence="2">The sequence shown here is derived from an EMBL/GenBank/DDBJ whole genome shotgun (WGS) entry which is preliminary data.</text>
</comment>
<feature type="region of interest" description="Disordered" evidence="1">
    <location>
        <begin position="21"/>
        <end position="106"/>
    </location>
</feature>
<dbReference type="Proteomes" id="UP000824890">
    <property type="component" value="Unassembled WGS sequence"/>
</dbReference>